<evidence type="ECO:0008006" key="3">
    <source>
        <dbReference type="Google" id="ProtNLM"/>
    </source>
</evidence>
<dbReference type="SUPFAM" id="SSF47616">
    <property type="entry name" value="GST C-terminal domain-like"/>
    <property type="match status" value="1"/>
</dbReference>
<protein>
    <recommendedName>
        <fullName evidence="3">GST C-terminal domain-containing protein</fullName>
    </recommendedName>
</protein>
<reference evidence="1" key="1">
    <citation type="submission" date="2021-02" db="EMBL/GenBank/DDBJ databases">
        <authorList>
            <person name="Dougan E. K."/>
            <person name="Rhodes N."/>
            <person name="Thang M."/>
            <person name="Chan C."/>
        </authorList>
    </citation>
    <scope>NUCLEOTIDE SEQUENCE</scope>
</reference>
<gene>
    <name evidence="1" type="ORF">SPIL2461_LOCUS2682</name>
</gene>
<comment type="caution">
    <text evidence="1">The sequence shown here is derived from an EMBL/GenBank/DDBJ whole genome shotgun (WGS) entry which is preliminary data.</text>
</comment>
<evidence type="ECO:0000313" key="1">
    <source>
        <dbReference type="EMBL" id="CAE7217329.1"/>
    </source>
</evidence>
<proteinExistence type="predicted"/>
<dbReference type="OrthoDB" id="437402at2759"/>
<dbReference type="Proteomes" id="UP000649617">
    <property type="component" value="Unassembled WGS sequence"/>
</dbReference>
<sequence length="139" mass="15389">MHGSGSSANMNPSIDPVRKTAWFEIIGPFLESVLSRTEGCYFTGHNFSAIDLVVGMDLYIFHERMMSRGDGDSWLDPVIMPRLSALASSLASRPARKFAFSATLKNPTTLASMRDFGVEAWLEAREPAEARSEMNRQTA</sequence>
<dbReference type="InterPro" id="IPR036282">
    <property type="entry name" value="Glutathione-S-Trfase_C_sf"/>
</dbReference>
<accession>A0A812JZ17</accession>
<keyword evidence="2" id="KW-1185">Reference proteome</keyword>
<organism evidence="1 2">
    <name type="scientific">Symbiodinium pilosum</name>
    <name type="common">Dinoflagellate</name>
    <dbReference type="NCBI Taxonomy" id="2952"/>
    <lineage>
        <taxon>Eukaryota</taxon>
        <taxon>Sar</taxon>
        <taxon>Alveolata</taxon>
        <taxon>Dinophyceae</taxon>
        <taxon>Suessiales</taxon>
        <taxon>Symbiodiniaceae</taxon>
        <taxon>Symbiodinium</taxon>
    </lineage>
</organism>
<name>A0A812JZ17_SYMPI</name>
<dbReference type="EMBL" id="CAJNIZ010003002">
    <property type="protein sequence ID" value="CAE7217329.1"/>
    <property type="molecule type" value="Genomic_DNA"/>
</dbReference>
<dbReference type="AlphaFoldDB" id="A0A812JZ17"/>
<evidence type="ECO:0000313" key="2">
    <source>
        <dbReference type="Proteomes" id="UP000649617"/>
    </source>
</evidence>